<protein>
    <submittedName>
        <fullName evidence="2">Uncharacterized protein</fullName>
    </submittedName>
</protein>
<feature type="compositionally biased region" description="Gly residues" evidence="1">
    <location>
        <begin position="1"/>
        <end position="12"/>
    </location>
</feature>
<name>A0A0F9AM39_9ZZZZ</name>
<comment type="caution">
    <text evidence="2">The sequence shown here is derived from an EMBL/GenBank/DDBJ whole genome shotgun (WGS) entry which is preliminary data.</text>
</comment>
<organism evidence="2">
    <name type="scientific">marine sediment metagenome</name>
    <dbReference type="NCBI Taxonomy" id="412755"/>
    <lineage>
        <taxon>unclassified sequences</taxon>
        <taxon>metagenomes</taxon>
        <taxon>ecological metagenomes</taxon>
    </lineage>
</organism>
<sequence>MGGWSGGGGTWGSPGSTPGPTPPTTGGGGGSIPWGGILDAAVPAGTAILGMLLGGKDQGIDRETRKRLLAFINANLPMFQQLLSKQFGLEQRVIPQVEQFWGQFMPTQFDNLSEFIRARRDRQLQALRSELDTTRQGGMRQLYQKYGNRLPASVLQSFLGTVGRTGTTGRTDIARESLERQFEVGKEAAGGFMSLAGRQSGFANMFNPSMQQALGRGLAPTSGGFTADVDIGQLLQSIRDIFKKGPAPAPPGEAKPNKVSGFSSIVGTQPTFGGFRVG</sequence>
<reference evidence="2" key="1">
    <citation type="journal article" date="2015" name="Nature">
        <title>Complex archaea that bridge the gap between prokaryotes and eukaryotes.</title>
        <authorList>
            <person name="Spang A."/>
            <person name="Saw J.H."/>
            <person name="Jorgensen S.L."/>
            <person name="Zaremba-Niedzwiedzka K."/>
            <person name="Martijn J."/>
            <person name="Lind A.E."/>
            <person name="van Eijk R."/>
            <person name="Schleper C."/>
            <person name="Guy L."/>
            <person name="Ettema T.J."/>
        </authorList>
    </citation>
    <scope>NUCLEOTIDE SEQUENCE</scope>
</reference>
<accession>A0A0F9AM39</accession>
<evidence type="ECO:0000256" key="1">
    <source>
        <dbReference type="SAM" id="MobiDB-lite"/>
    </source>
</evidence>
<proteinExistence type="predicted"/>
<dbReference type="EMBL" id="LAZR01041970">
    <property type="protein sequence ID" value="KKL10664.1"/>
    <property type="molecule type" value="Genomic_DNA"/>
</dbReference>
<evidence type="ECO:0000313" key="2">
    <source>
        <dbReference type="EMBL" id="KKL10664.1"/>
    </source>
</evidence>
<gene>
    <name evidence="2" type="ORF">LCGC14_2553560</name>
</gene>
<feature type="region of interest" description="Disordered" evidence="1">
    <location>
        <begin position="1"/>
        <end position="34"/>
    </location>
</feature>
<dbReference type="AlphaFoldDB" id="A0A0F9AM39"/>